<dbReference type="NCBIfam" id="TIGR04325">
    <property type="entry name" value="MTase_LIC12133"/>
    <property type="match status" value="1"/>
</dbReference>
<name>A0A1I4FIH9_9RHOB</name>
<accession>A0A1I4FIH9</accession>
<dbReference type="InterPro" id="IPR027612">
    <property type="entry name" value="Put_MTase_LIC12133"/>
</dbReference>
<dbReference type="GO" id="GO:0032259">
    <property type="term" value="P:methylation"/>
    <property type="evidence" value="ECO:0007669"/>
    <property type="project" value="UniProtKB-KW"/>
</dbReference>
<dbReference type="STRING" id="195913.SAMN04488004_10997"/>
<evidence type="ECO:0000313" key="1">
    <source>
        <dbReference type="EMBL" id="SFL17263.1"/>
    </source>
</evidence>
<keyword evidence="1" id="KW-0808">Transferase</keyword>
<dbReference type="Proteomes" id="UP000199550">
    <property type="component" value="Unassembled WGS sequence"/>
</dbReference>
<dbReference type="OrthoDB" id="118271at2"/>
<dbReference type="EMBL" id="FOTF01000009">
    <property type="protein sequence ID" value="SFL17263.1"/>
    <property type="molecule type" value="Genomic_DNA"/>
</dbReference>
<keyword evidence="2" id="KW-1185">Reference proteome</keyword>
<proteinExistence type="predicted"/>
<keyword evidence="1" id="KW-0489">Methyltransferase</keyword>
<reference evidence="1 2" key="1">
    <citation type="submission" date="2016-10" db="EMBL/GenBank/DDBJ databases">
        <authorList>
            <person name="de Groot N.N."/>
        </authorList>
    </citation>
    <scope>NUCLEOTIDE SEQUENCE [LARGE SCALE GENOMIC DNA]</scope>
    <source>
        <strain evidence="1 2">DSM 16199</strain>
    </source>
</reference>
<gene>
    <name evidence="1" type="ORF">SAMN04488004_10997</name>
</gene>
<dbReference type="RefSeq" id="WP_090189023.1">
    <property type="nucleotide sequence ID" value="NZ_FOTF01000009.1"/>
</dbReference>
<evidence type="ECO:0000313" key="2">
    <source>
        <dbReference type="Proteomes" id="UP000199550"/>
    </source>
</evidence>
<dbReference type="AlphaFoldDB" id="A0A1I4FIH9"/>
<protein>
    <submittedName>
        <fullName evidence="1">Putative methyltransferase, LIC12133 family</fullName>
    </submittedName>
</protein>
<organism evidence="1 2">
    <name type="scientific">Loktanella salsilacus</name>
    <dbReference type="NCBI Taxonomy" id="195913"/>
    <lineage>
        <taxon>Bacteria</taxon>
        <taxon>Pseudomonadati</taxon>
        <taxon>Pseudomonadota</taxon>
        <taxon>Alphaproteobacteria</taxon>
        <taxon>Rhodobacterales</taxon>
        <taxon>Roseobacteraceae</taxon>
        <taxon>Loktanella</taxon>
    </lineage>
</organism>
<dbReference type="GO" id="GO:0008168">
    <property type="term" value="F:methyltransferase activity"/>
    <property type="evidence" value="ECO:0007669"/>
    <property type="project" value="UniProtKB-KW"/>
</dbReference>
<sequence length="273" mass="30628">MTVSASPRLGKRLRAVLRQARALPGAAIARAVTRTPRARHFSGAFDTRAAAQEAVIRRGGQGYDDAAISEVSFDLMCQRTAWDYPVMFWLQRFLPDADALIDAGGHFGTKYIAFQDLIDLRPIRWNVYDLPAIVHAARRRQGRGGLPVEIAFHTDVTTLPAAQILLCSGLLQYQDIAFPDFVATLPDRPEYIILNKVALRDGPELYTIEKIGAGCVPYRMRNRSIFEAQINVMGYDILDSWNIPDLGHVISTHPWLGRSESRGYVLRCKTFQK</sequence>